<dbReference type="InterPro" id="IPR004291">
    <property type="entry name" value="Transposase_IS66_central"/>
</dbReference>
<dbReference type="InterPro" id="IPR052344">
    <property type="entry name" value="Transposase-related"/>
</dbReference>
<evidence type="ECO:0000256" key="1">
    <source>
        <dbReference type="SAM" id="MobiDB-lite"/>
    </source>
</evidence>
<organism evidence="3 4">
    <name type="scientific">Skermanella cutis</name>
    <dbReference type="NCBI Taxonomy" id="2775420"/>
    <lineage>
        <taxon>Bacteria</taxon>
        <taxon>Pseudomonadati</taxon>
        <taxon>Pseudomonadota</taxon>
        <taxon>Alphaproteobacteria</taxon>
        <taxon>Rhodospirillales</taxon>
        <taxon>Azospirillaceae</taxon>
        <taxon>Skermanella</taxon>
    </lineage>
</organism>
<keyword evidence="4" id="KW-1185">Reference proteome</keyword>
<evidence type="ECO:0000313" key="4">
    <source>
        <dbReference type="Proteomes" id="UP000595197"/>
    </source>
</evidence>
<dbReference type="Proteomes" id="UP000595197">
    <property type="component" value="Plasmid pTT6-4"/>
</dbReference>
<proteinExistence type="predicted"/>
<sequence>MTRKRPVDLSGMDRRFFEGLSPEARVELLCRLHALAIEQAEKLARDSTNSSRPPSSDGPFGAASGTSTGTVPPAPSASPSAPEPPARSGRKPGKQRGTKGIWRCELLQAERDENHYPILCAACATPFEMWDRQSGHSAHFVLDLERAAGGIRIACVRHRYHAIECACGVRTAARPGLGVLSTVPGRSRDLLLSEACLVGPALATFIAALSVRYHVSRTRIREFLAVWFDVPLSVGTLDRCIREVGVACESVVEDLLGDLRQAGVIHADQTPWRQHGRLRWLWVVLSSSTAIFHIGSRSADEIRDLIGDAFLGWLVSDGYAAYRSFKKRQRCLAHYVGGELVGRRGESLQVGVPSPNPRNF</sequence>
<protein>
    <submittedName>
        <fullName evidence="3">Transposase</fullName>
    </submittedName>
</protein>
<feature type="domain" description="Transposase IS66 central" evidence="2">
    <location>
        <begin position="197"/>
        <end position="334"/>
    </location>
</feature>
<dbReference type="PANTHER" id="PTHR33678">
    <property type="entry name" value="BLL1576 PROTEIN"/>
    <property type="match status" value="1"/>
</dbReference>
<keyword evidence="3" id="KW-0614">Plasmid</keyword>
<gene>
    <name evidence="3" type="ORF">IGS68_34695</name>
</gene>
<evidence type="ECO:0000313" key="3">
    <source>
        <dbReference type="EMBL" id="QQP93995.1"/>
    </source>
</evidence>
<dbReference type="EMBL" id="CP067424">
    <property type="protein sequence ID" value="QQP93995.1"/>
    <property type="molecule type" value="Genomic_DNA"/>
</dbReference>
<geneLocation type="plasmid" evidence="3 4">
    <name>pTT6-4</name>
</geneLocation>
<dbReference type="RefSeq" id="WP_201083866.1">
    <property type="nucleotide sequence ID" value="NZ_CP067424.1"/>
</dbReference>
<dbReference type="Pfam" id="PF03050">
    <property type="entry name" value="DDE_Tnp_IS66"/>
    <property type="match status" value="1"/>
</dbReference>
<dbReference type="PANTHER" id="PTHR33678:SF2">
    <property type="match status" value="1"/>
</dbReference>
<feature type="region of interest" description="Disordered" evidence="1">
    <location>
        <begin position="42"/>
        <end position="97"/>
    </location>
</feature>
<feature type="compositionally biased region" description="Basic residues" evidence="1">
    <location>
        <begin position="88"/>
        <end position="97"/>
    </location>
</feature>
<accession>A0ABX7BIS1</accession>
<evidence type="ECO:0000259" key="2">
    <source>
        <dbReference type="Pfam" id="PF03050"/>
    </source>
</evidence>
<feature type="compositionally biased region" description="Pro residues" evidence="1">
    <location>
        <begin position="72"/>
        <end position="85"/>
    </location>
</feature>
<reference evidence="3" key="1">
    <citation type="submission" date="2021-02" db="EMBL/GenBank/DDBJ databases">
        <title>Skermanella TT6 skin isolate.</title>
        <authorList>
            <person name="Lee K."/>
            <person name="Ganzorig M."/>
        </authorList>
    </citation>
    <scope>NUCLEOTIDE SEQUENCE</scope>
    <source>
        <strain evidence="3">TT6</strain>
    </source>
</reference>
<name>A0ABX7BIS1_9PROT</name>